<accession>A0AB34JA86</accession>
<dbReference type="Proteomes" id="UP001515480">
    <property type="component" value="Unassembled WGS sequence"/>
</dbReference>
<reference evidence="8 9" key="1">
    <citation type="journal article" date="2024" name="Science">
        <title>Giant polyketide synthase enzymes in the biosynthesis of giant marine polyether toxins.</title>
        <authorList>
            <person name="Fallon T.R."/>
            <person name="Shende V.V."/>
            <person name="Wierzbicki I.H."/>
            <person name="Pendleton A.L."/>
            <person name="Watervoot N.F."/>
            <person name="Auber R.P."/>
            <person name="Gonzalez D.J."/>
            <person name="Wisecaver J.H."/>
            <person name="Moore B.S."/>
        </authorList>
    </citation>
    <scope>NUCLEOTIDE SEQUENCE [LARGE SCALE GENOMIC DNA]</scope>
    <source>
        <strain evidence="8 9">12B1</strain>
    </source>
</reference>
<dbReference type="Pfam" id="PF01758">
    <property type="entry name" value="SBF"/>
    <property type="match status" value="1"/>
</dbReference>
<feature type="transmembrane region" description="Helical" evidence="6">
    <location>
        <begin position="248"/>
        <end position="269"/>
    </location>
</feature>
<dbReference type="EMBL" id="JBGBPQ010000011">
    <property type="protein sequence ID" value="KAL1515556.1"/>
    <property type="molecule type" value="Genomic_DNA"/>
</dbReference>
<keyword evidence="7" id="KW-0732">Signal</keyword>
<keyword evidence="9" id="KW-1185">Reference proteome</keyword>
<evidence type="ECO:0000256" key="6">
    <source>
        <dbReference type="SAM" id="Phobius"/>
    </source>
</evidence>
<feature type="transmembrane region" description="Helical" evidence="6">
    <location>
        <begin position="158"/>
        <end position="177"/>
    </location>
</feature>
<proteinExistence type="inferred from homology"/>
<evidence type="ECO:0000313" key="8">
    <source>
        <dbReference type="EMBL" id="KAL1515556.1"/>
    </source>
</evidence>
<protein>
    <submittedName>
        <fullName evidence="8">Uncharacterized protein</fullName>
    </submittedName>
</protein>
<dbReference type="PANTHER" id="PTHR10361">
    <property type="entry name" value="SODIUM-BILE ACID COTRANSPORTER"/>
    <property type="match status" value="1"/>
</dbReference>
<keyword evidence="3 6" id="KW-0812">Transmembrane</keyword>
<keyword evidence="4 6" id="KW-1133">Transmembrane helix</keyword>
<dbReference type="PANTHER" id="PTHR10361:SF30">
    <property type="entry name" value="SODIUM_METABOLITE COTRANSPORTER BASS6, CHLOROPLASTIC-RELATED"/>
    <property type="match status" value="1"/>
</dbReference>
<feature type="transmembrane region" description="Helical" evidence="6">
    <location>
        <begin position="314"/>
        <end position="333"/>
    </location>
</feature>
<feature type="transmembrane region" description="Helical" evidence="6">
    <location>
        <begin position="128"/>
        <end position="146"/>
    </location>
</feature>
<name>A0AB34JA86_PRYPA</name>
<evidence type="ECO:0000256" key="5">
    <source>
        <dbReference type="ARBA" id="ARBA00023136"/>
    </source>
</evidence>
<dbReference type="InterPro" id="IPR002657">
    <property type="entry name" value="BilAc:Na_symport/Acr3"/>
</dbReference>
<feature type="transmembrane region" description="Helical" evidence="6">
    <location>
        <begin position="214"/>
        <end position="236"/>
    </location>
</feature>
<evidence type="ECO:0000256" key="7">
    <source>
        <dbReference type="SAM" id="SignalP"/>
    </source>
</evidence>
<dbReference type="InterPro" id="IPR004710">
    <property type="entry name" value="Bilac:Na_transpt"/>
</dbReference>
<organism evidence="8 9">
    <name type="scientific">Prymnesium parvum</name>
    <name type="common">Toxic golden alga</name>
    <dbReference type="NCBI Taxonomy" id="97485"/>
    <lineage>
        <taxon>Eukaryota</taxon>
        <taxon>Haptista</taxon>
        <taxon>Haptophyta</taxon>
        <taxon>Prymnesiophyceae</taxon>
        <taxon>Prymnesiales</taxon>
        <taxon>Prymnesiaceae</taxon>
        <taxon>Prymnesium</taxon>
    </lineage>
</organism>
<dbReference type="InterPro" id="IPR038770">
    <property type="entry name" value="Na+/solute_symporter_sf"/>
</dbReference>
<dbReference type="AlphaFoldDB" id="A0AB34JA86"/>
<comment type="similarity">
    <text evidence="2">Belongs to the bile acid:sodium symporter (BASS) (TC 2.A.28) family.</text>
</comment>
<sequence length="402" mass="41819">MPSRRLGLRPTHAALLLLLAVAEALLARPASLRSTAPRHPHARHRAPSLFSPRMEPHHLPNAPLLQRALETTSRGANARLSEAAGGSFMASFRKASSAFCNLLPLWTVLTACIGLLKPQVFLCVSTKYFTGLIGILMLCMGITLSLDDFRRVLTRPAITLLGFVGCYGLLPALALAISKALALSPSLSAGLVLLSAINGAQASNLCNFIAKGDVALSVLMTTCQTVGAIVMTPLVAKVLLGTVVPVNAQAVALSTAQVVIVPISAGMAINANFPGFVERILPFAPVVGIIITCLLVGSAVAGSAAAILASGLTLQAACALLHFAGGAIGYMGVKSAKYTEKEARTFGIQLATKSSAFGYLLAKLHFADPLVRVPSAVSIVWMTLVGSTLAVISRFNPPAAEE</sequence>
<evidence type="ECO:0000256" key="4">
    <source>
        <dbReference type="ARBA" id="ARBA00022989"/>
    </source>
</evidence>
<dbReference type="Gene3D" id="1.20.1530.20">
    <property type="match status" value="1"/>
</dbReference>
<evidence type="ECO:0000313" key="9">
    <source>
        <dbReference type="Proteomes" id="UP001515480"/>
    </source>
</evidence>
<evidence type="ECO:0000256" key="2">
    <source>
        <dbReference type="ARBA" id="ARBA00006528"/>
    </source>
</evidence>
<comment type="caution">
    <text evidence="8">The sequence shown here is derived from an EMBL/GenBank/DDBJ whole genome shotgun (WGS) entry which is preliminary data.</text>
</comment>
<evidence type="ECO:0000256" key="1">
    <source>
        <dbReference type="ARBA" id="ARBA00004141"/>
    </source>
</evidence>
<feature type="transmembrane region" description="Helical" evidence="6">
    <location>
        <begin position="374"/>
        <end position="392"/>
    </location>
</feature>
<evidence type="ECO:0000256" key="3">
    <source>
        <dbReference type="ARBA" id="ARBA00022692"/>
    </source>
</evidence>
<feature type="transmembrane region" description="Helical" evidence="6">
    <location>
        <begin position="183"/>
        <end position="202"/>
    </location>
</feature>
<feature type="signal peptide" evidence="7">
    <location>
        <begin position="1"/>
        <end position="27"/>
    </location>
</feature>
<comment type="subcellular location">
    <subcellularLocation>
        <location evidence="1">Membrane</location>
        <topology evidence="1">Multi-pass membrane protein</topology>
    </subcellularLocation>
</comment>
<feature type="transmembrane region" description="Helical" evidence="6">
    <location>
        <begin position="281"/>
        <end position="308"/>
    </location>
</feature>
<keyword evidence="5 6" id="KW-0472">Membrane</keyword>
<feature type="chain" id="PRO_5044296193" evidence="7">
    <location>
        <begin position="28"/>
        <end position="402"/>
    </location>
</feature>
<gene>
    <name evidence="8" type="ORF">AB1Y20_002176</name>
</gene>
<dbReference type="GO" id="GO:0016020">
    <property type="term" value="C:membrane"/>
    <property type="evidence" value="ECO:0007669"/>
    <property type="project" value="UniProtKB-SubCell"/>
</dbReference>